<dbReference type="InterPro" id="IPR036388">
    <property type="entry name" value="WH-like_DNA-bd_sf"/>
</dbReference>
<organism evidence="9 10">
    <name type="scientific">Staphylococcus equorum</name>
    <dbReference type="NCBI Taxonomy" id="246432"/>
    <lineage>
        <taxon>Bacteria</taxon>
        <taxon>Bacillati</taxon>
        <taxon>Bacillota</taxon>
        <taxon>Bacilli</taxon>
        <taxon>Bacillales</taxon>
        <taxon>Staphylococcaceae</taxon>
        <taxon>Staphylococcus</taxon>
    </lineage>
</organism>
<evidence type="ECO:0000256" key="1">
    <source>
        <dbReference type="ARBA" id="ARBA00022553"/>
    </source>
</evidence>
<dbReference type="InterPro" id="IPR008327">
    <property type="entry name" value="Sig_transdc_resp-reg_antiterm"/>
</dbReference>
<dbReference type="Pfam" id="PF03861">
    <property type="entry name" value="ANTAR"/>
    <property type="match status" value="1"/>
</dbReference>
<keyword evidence="3" id="KW-0805">Transcription regulation</keyword>
<evidence type="ECO:0000256" key="6">
    <source>
        <dbReference type="PROSITE-ProRule" id="PRU00169"/>
    </source>
</evidence>
<name>A0A9X4L555_9STAP</name>
<comment type="caution">
    <text evidence="9">The sequence shown here is derived from an EMBL/GenBank/DDBJ whole genome shotgun (WGS) entry which is preliminary data.</text>
</comment>
<dbReference type="PROSITE" id="PS50921">
    <property type="entry name" value="ANTAR"/>
    <property type="match status" value="1"/>
</dbReference>
<dbReference type="Pfam" id="PF00072">
    <property type="entry name" value="Response_reg"/>
    <property type="match status" value="1"/>
</dbReference>
<keyword evidence="2" id="KW-0902">Two-component regulatory system</keyword>
<evidence type="ECO:0000256" key="5">
    <source>
        <dbReference type="ARBA" id="ARBA00023163"/>
    </source>
</evidence>
<reference evidence="9" key="1">
    <citation type="submission" date="2022-05" db="EMBL/GenBank/DDBJ databases">
        <title>Comparative genomics of Staphylococcus equorum isolates.</title>
        <authorList>
            <person name="Luelf R.H."/>
        </authorList>
    </citation>
    <scope>NUCLEOTIDE SEQUENCE</scope>
    <source>
        <strain evidence="9">TMW 2.2497</strain>
    </source>
</reference>
<evidence type="ECO:0000256" key="2">
    <source>
        <dbReference type="ARBA" id="ARBA00023012"/>
    </source>
</evidence>
<keyword evidence="10" id="KW-1185">Reference proteome</keyword>
<feature type="domain" description="ANTAR" evidence="8">
    <location>
        <begin position="123"/>
        <end position="184"/>
    </location>
</feature>
<evidence type="ECO:0000256" key="3">
    <source>
        <dbReference type="ARBA" id="ARBA00023015"/>
    </source>
</evidence>
<feature type="modified residue" description="4-aspartylphosphate" evidence="6">
    <location>
        <position position="53"/>
    </location>
</feature>
<dbReference type="SUPFAM" id="SSF52172">
    <property type="entry name" value="CheY-like"/>
    <property type="match status" value="1"/>
</dbReference>
<dbReference type="InterPro" id="IPR005561">
    <property type="entry name" value="ANTAR"/>
</dbReference>
<evidence type="ECO:0000256" key="4">
    <source>
        <dbReference type="ARBA" id="ARBA00023125"/>
    </source>
</evidence>
<dbReference type="PANTHER" id="PTHR43367">
    <property type="match status" value="1"/>
</dbReference>
<dbReference type="PANTHER" id="PTHR43367:SF1">
    <property type="entry name" value="TWO-COMPONENT RESPONSE REGULATOR-LIKE APRR6-RELATED"/>
    <property type="match status" value="1"/>
</dbReference>
<accession>A0A9X4L555</accession>
<evidence type="ECO:0000313" key="10">
    <source>
        <dbReference type="Proteomes" id="UP001152422"/>
    </source>
</evidence>
<keyword evidence="1 6" id="KW-0597">Phosphoprotein</keyword>
<dbReference type="Gene3D" id="3.40.50.2300">
    <property type="match status" value="1"/>
</dbReference>
<sequence>MKSIMVVEDEAIVRMDIVEMLGEANYNVVAEVGNGEKAIEAADQFRPDLIVMDIKMPKLNGLKASKIIGKKHDIPILILTAYSHCEYVEEAKQQNIVGYIVKPISESQLLPAIEIAMSQSDSMGKLKQEVSDTRLQMEHRKRIEKAKGLLMKQLDLTEEAAYQKLRRNSMDNQIAIEKEASAIIKQLG</sequence>
<evidence type="ECO:0000259" key="7">
    <source>
        <dbReference type="PROSITE" id="PS50110"/>
    </source>
</evidence>
<gene>
    <name evidence="9" type="ORF">M4L89_12085</name>
</gene>
<dbReference type="PROSITE" id="PS50110">
    <property type="entry name" value="RESPONSE_REGULATORY"/>
    <property type="match status" value="1"/>
</dbReference>
<dbReference type="GO" id="GO:0003677">
    <property type="term" value="F:DNA binding"/>
    <property type="evidence" value="ECO:0007669"/>
    <property type="project" value="UniProtKB-KW"/>
</dbReference>
<keyword evidence="5" id="KW-0804">Transcription</keyword>
<dbReference type="SMART" id="SM01012">
    <property type="entry name" value="ANTAR"/>
    <property type="match status" value="1"/>
</dbReference>
<dbReference type="GO" id="GO:0000160">
    <property type="term" value="P:phosphorelay signal transduction system"/>
    <property type="evidence" value="ECO:0007669"/>
    <property type="project" value="UniProtKB-KW"/>
</dbReference>
<dbReference type="Gene3D" id="1.10.10.10">
    <property type="entry name" value="Winged helix-like DNA-binding domain superfamily/Winged helix DNA-binding domain"/>
    <property type="match status" value="1"/>
</dbReference>
<evidence type="ECO:0000313" key="9">
    <source>
        <dbReference type="EMBL" id="MDG0846966.1"/>
    </source>
</evidence>
<dbReference type="InterPro" id="IPR011006">
    <property type="entry name" value="CheY-like_superfamily"/>
</dbReference>
<proteinExistence type="predicted"/>
<protein>
    <submittedName>
        <fullName evidence="9">Response regulator</fullName>
    </submittedName>
</protein>
<feature type="domain" description="Response regulatory" evidence="7">
    <location>
        <begin position="3"/>
        <end position="117"/>
    </location>
</feature>
<dbReference type="GO" id="GO:0003723">
    <property type="term" value="F:RNA binding"/>
    <property type="evidence" value="ECO:0007669"/>
    <property type="project" value="InterPro"/>
</dbReference>
<dbReference type="PIRSF" id="PIRSF036382">
    <property type="entry name" value="RR_antiterm"/>
    <property type="match status" value="1"/>
</dbReference>
<keyword evidence="4" id="KW-0238">DNA-binding</keyword>
<dbReference type="SMART" id="SM00448">
    <property type="entry name" value="REC"/>
    <property type="match status" value="1"/>
</dbReference>
<dbReference type="Proteomes" id="UP001152422">
    <property type="component" value="Unassembled WGS sequence"/>
</dbReference>
<dbReference type="EMBL" id="JAMBQA010000007">
    <property type="protein sequence ID" value="MDG0846966.1"/>
    <property type="molecule type" value="Genomic_DNA"/>
</dbReference>
<dbReference type="InterPro" id="IPR001789">
    <property type="entry name" value="Sig_transdc_resp-reg_receiver"/>
</dbReference>
<dbReference type="AlphaFoldDB" id="A0A9X4L555"/>
<evidence type="ECO:0000259" key="8">
    <source>
        <dbReference type="PROSITE" id="PS50921"/>
    </source>
</evidence>
<dbReference type="RefSeq" id="WP_069818776.1">
    <property type="nucleotide sequence ID" value="NZ_CP065710.1"/>
</dbReference>